<comment type="caution">
    <text evidence="10">The sequence shown here is derived from an EMBL/GenBank/DDBJ whole genome shotgun (WGS) entry which is preliminary data.</text>
</comment>
<keyword evidence="7" id="KW-0811">Translocation</keyword>
<evidence type="ECO:0000256" key="6">
    <source>
        <dbReference type="ARBA" id="ARBA00022989"/>
    </source>
</evidence>
<evidence type="ECO:0000313" key="11">
    <source>
        <dbReference type="Proteomes" id="UP000280073"/>
    </source>
</evidence>
<feature type="non-terminal residue" evidence="10">
    <location>
        <position position="116"/>
    </location>
</feature>
<keyword evidence="4 9" id="KW-0812">Transmembrane</keyword>
<dbReference type="Pfam" id="PF00344">
    <property type="entry name" value="SecY"/>
    <property type="match status" value="1"/>
</dbReference>
<evidence type="ECO:0000256" key="5">
    <source>
        <dbReference type="ARBA" id="ARBA00022927"/>
    </source>
</evidence>
<evidence type="ECO:0000256" key="1">
    <source>
        <dbReference type="ARBA" id="ARBA00004141"/>
    </source>
</evidence>
<comment type="similarity">
    <text evidence="2">Belongs to the SecY/SEC61-alpha family.</text>
</comment>
<keyword evidence="5" id="KW-0653">Protein transport</keyword>
<dbReference type="PROSITE" id="PS00755">
    <property type="entry name" value="SECY_1"/>
    <property type="match status" value="1"/>
</dbReference>
<evidence type="ECO:0000313" key="10">
    <source>
        <dbReference type="EMBL" id="RSR38306.1"/>
    </source>
</evidence>
<evidence type="ECO:0000256" key="9">
    <source>
        <dbReference type="SAM" id="Phobius"/>
    </source>
</evidence>
<dbReference type="InterPro" id="IPR002208">
    <property type="entry name" value="SecY/SEC61-alpha"/>
</dbReference>
<evidence type="ECO:0000256" key="7">
    <source>
        <dbReference type="ARBA" id="ARBA00023010"/>
    </source>
</evidence>
<dbReference type="AlphaFoldDB" id="A0A3R9S1Z0"/>
<dbReference type="GO" id="GO:0015031">
    <property type="term" value="P:protein transport"/>
    <property type="evidence" value="ECO:0007669"/>
    <property type="project" value="UniProtKB-KW"/>
</dbReference>
<keyword evidence="8 9" id="KW-0472">Membrane</keyword>
<reference evidence="10 11" key="1">
    <citation type="submission" date="2018-10" db="EMBL/GenBank/DDBJ databases">
        <title>GWAS and RNA-Seq identify cryptic mechanisms of antimicrobial resistance in Acinetobacter baumannii.</title>
        <authorList>
            <person name="Sahl J.W."/>
        </authorList>
    </citation>
    <scope>NUCLEOTIDE SEQUENCE [LARGE SCALE GENOMIC DNA]</scope>
    <source>
        <strain evidence="10 11">TG28175</strain>
    </source>
</reference>
<dbReference type="Gene3D" id="1.10.3370.10">
    <property type="entry name" value="SecY subunit domain"/>
    <property type="match status" value="1"/>
</dbReference>
<dbReference type="GO" id="GO:0016020">
    <property type="term" value="C:membrane"/>
    <property type="evidence" value="ECO:0007669"/>
    <property type="project" value="UniProtKB-SubCell"/>
</dbReference>
<dbReference type="InterPro" id="IPR023201">
    <property type="entry name" value="SecY_dom_sf"/>
</dbReference>
<protein>
    <submittedName>
        <fullName evidence="10">Preprotein translocase subunit SecY</fullName>
    </submittedName>
</protein>
<evidence type="ECO:0000256" key="8">
    <source>
        <dbReference type="ARBA" id="ARBA00023136"/>
    </source>
</evidence>
<gene>
    <name evidence="10" type="primary">secY</name>
    <name evidence="10" type="ORF">EA686_23265</name>
</gene>
<sequence length="116" mass="12638">MSPSSSGHVNMMKGQPFHVKYREIIRRMSFLIGALLVFRLGAHIPVPGINNAALENLFHANQGTILGLFNMFSGGALERMSILALGIMPYISASIIVQLMSTVIPSLEALKKEGEQ</sequence>
<keyword evidence="6 9" id="KW-1133">Transmembrane helix</keyword>
<proteinExistence type="inferred from homology"/>
<evidence type="ECO:0000256" key="3">
    <source>
        <dbReference type="ARBA" id="ARBA00022448"/>
    </source>
</evidence>
<dbReference type="SUPFAM" id="SSF103491">
    <property type="entry name" value="Preprotein translocase SecY subunit"/>
    <property type="match status" value="1"/>
</dbReference>
<comment type="subcellular location">
    <subcellularLocation>
        <location evidence="1">Membrane</location>
        <topology evidence="1">Multi-pass membrane protein</topology>
    </subcellularLocation>
</comment>
<accession>A0A3R9S1Z0</accession>
<dbReference type="Proteomes" id="UP000280073">
    <property type="component" value="Unassembled WGS sequence"/>
</dbReference>
<dbReference type="PRINTS" id="PR00303">
    <property type="entry name" value="SECYTRNLCASE"/>
</dbReference>
<feature type="transmembrane region" description="Helical" evidence="9">
    <location>
        <begin position="80"/>
        <end position="104"/>
    </location>
</feature>
<dbReference type="InterPro" id="IPR030659">
    <property type="entry name" value="SecY_CS"/>
</dbReference>
<evidence type="ECO:0000256" key="2">
    <source>
        <dbReference type="ARBA" id="ARBA00005751"/>
    </source>
</evidence>
<keyword evidence="3" id="KW-0813">Transport</keyword>
<dbReference type="EMBL" id="RFDI01001714">
    <property type="protein sequence ID" value="RSR38306.1"/>
    <property type="molecule type" value="Genomic_DNA"/>
</dbReference>
<evidence type="ECO:0000256" key="4">
    <source>
        <dbReference type="ARBA" id="ARBA00022692"/>
    </source>
</evidence>
<name>A0A3R9S1Z0_ACIBA</name>
<organism evidence="10 11">
    <name type="scientific">Acinetobacter baumannii</name>
    <dbReference type="NCBI Taxonomy" id="470"/>
    <lineage>
        <taxon>Bacteria</taxon>
        <taxon>Pseudomonadati</taxon>
        <taxon>Pseudomonadota</taxon>
        <taxon>Gammaproteobacteria</taxon>
        <taxon>Moraxellales</taxon>
        <taxon>Moraxellaceae</taxon>
        <taxon>Acinetobacter</taxon>
        <taxon>Acinetobacter calcoaceticus/baumannii complex</taxon>
    </lineage>
</organism>